<dbReference type="Proteomes" id="UP001516400">
    <property type="component" value="Unassembled WGS sequence"/>
</dbReference>
<dbReference type="InterPro" id="IPR002347">
    <property type="entry name" value="SDR_fam"/>
</dbReference>
<comment type="caution">
    <text evidence="3">The sequence shown here is derived from an EMBL/GenBank/DDBJ whole genome shotgun (WGS) entry which is preliminary data.</text>
</comment>
<dbReference type="InterPro" id="IPR036291">
    <property type="entry name" value="NAD(P)-bd_dom_sf"/>
</dbReference>
<organism evidence="3 4">
    <name type="scientific">Cryptolaemus montrouzieri</name>
    <dbReference type="NCBI Taxonomy" id="559131"/>
    <lineage>
        <taxon>Eukaryota</taxon>
        <taxon>Metazoa</taxon>
        <taxon>Ecdysozoa</taxon>
        <taxon>Arthropoda</taxon>
        <taxon>Hexapoda</taxon>
        <taxon>Insecta</taxon>
        <taxon>Pterygota</taxon>
        <taxon>Neoptera</taxon>
        <taxon>Endopterygota</taxon>
        <taxon>Coleoptera</taxon>
        <taxon>Polyphaga</taxon>
        <taxon>Cucujiformia</taxon>
        <taxon>Coccinelloidea</taxon>
        <taxon>Coccinellidae</taxon>
        <taxon>Scymninae</taxon>
        <taxon>Scymnini</taxon>
        <taxon>Cryptolaemus</taxon>
    </lineage>
</organism>
<keyword evidence="1" id="KW-0560">Oxidoreductase</keyword>
<dbReference type="PANTHER" id="PTHR43157">
    <property type="entry name" value="PHOSPHATIDYLINOSITOL-GLYCAN BIOSYNTHESIS CLASS F PROTEIN-RELATED"/>
    <property type="match status" value="1"/>
</dbReference>
<evidence type="ECO:0000256" key="1">
    <source>
        <dbReference type="ARBA" id="ARBA00023002"/>
    </source>
</evidence>
<feature type="chain" id="PRO_5044745413" evidence="2">
    <location>
        <begin position="18"/>
        <end position="352"/>
    </location>
</feature>
<evidence type="ECO:0000256" key="2">
    <source>
        <dbReference type="SAM" id="SignalP"/>
    </source>
</evidence>
<gene>
    <name evidence="3" type="ORF">HHI36_010845</name>
</gene>
<proteinExistence type="predicted"/>
<evidence type="ECO:0000313" key="4">
    <source>
        <dbReference type="Proteomes" id="UP001516400"/>
    </source>
</evidence>
<feature type="signal peptide" evidence="2">
    <location>
        <begin position="1"/>
        <end position="17"/>
    </location>
</feature>
<reference evidence="3 4" key="1">
    <citation type="journal article" date="2021" name="BMC Biol.">
        <title>Horizontally acquired antibacterial genes associated with adaptive radiation of ladybird beetles.</title>
        <authorList>
            <person name="Li H.S."/>
            <person name="Tang X.F."/>
            <person name="Huang Y.H."/>
            <person name="Xu Z.Y."/>
            <person name="Chen M.L."/>
            <person name="Du X.Y."/>
            <person name="Qiu B.Y."/>
            <person name="Chen P.T."/>
            <person name="Zhang W."/>
            <person name="Slipinski A."/>
            <person name="Escalona H.E."/>
            <person name="Waterhouse R.M."/>
            <person name="Zwick A."/>
            <person name="Pang H."/>
        </authorList>
    </citation>
    <scope>NUCLEOTIDE SEQUENCE [LARGE SCALE GENOMIC DNA]</scope>
    <source>
        <strain evidence="3">SYSU2018</strain>
    </source>
</reference>
<keyword evidence="4" id="KW-1185">Reference proteome</keyword>
<dbReference type="AlphaFoldDB" id="A0ABD2MK01"/>
<dbReference type="PANTHER" id="PTHR43157:SF31">
    <property type="entry name" value="PHOSPHATIDYLINOSITOL-GLYCAN BIOSYNTHESIS CLASS F PROTEIN"/>
    <property type="match status" value="1"/>
</dbReference>
<dbReference type="PRINTS" id="PR00081">
    <property type="entry name" value="GDHRDH"/>
</dbReference>
<name>A0ABD2MK01_9CUCU</name>
<dbReference type="Pfam" id="PF00106">
    <property type="entry name" value="adh_short"/>
    <property type="match status" value="1"/>
</dbReference>
<protein>
    <submittedName>
        <fullName evidence="3">Uncharacterized protein</fullName>
    </submittedName>
</protein>
<evidence type="ECO:0000313" key="3">
    <source>
        <dbReference type="EMBL" id="KAL3266683.1"/>
    </source>
</evidence>
<dbReference type="SUPFAM" id="SSF51735">
    <property type="entry name" value="NAD(P)-binding Rossmann-fold domains"/>
    <property type="match status" value="1"/>
</dbReference>
<dbReference type="EMBL" id="JABFTP020000001">
    <property type="protein sequence ID" value="KAL3266683.1"/>
    <property type="molecule type" value="Genomic_DNA"/>
</dbReference>
<sequence>MIVICVCFAILIATVFSIVGSKKPLDLIISEVKYEVIYNIIGTIALLQDWFMRHNNKTELISQPNKIAVITGGARGIGAEVIKMLLKCDITVVIGCRNIESALVMLRKYRDQGIDTGDLDPHQLDITSSDSVSKFVTAVKEKYPKINYLINNAGIMFGPRKETRDGYESQFSTNYLGHFQLTHLLFECLKQAGEENSFSRIVNVSSCAHIVGKINFIDINSRLKYVSTEAYAQSKLAQILFTNYLDSLCIREGHQVQVHSVHPGIVNTELFDGTLWKKVAPWLPNLIFKTPKEGAIPIVHACLSPKLERKGGTYIHNCKIFPTNRLARDKELQKKMFDFTNSLIGIKQFGKS</sequence>
<dbReference type="GO" id="GO:0016491">
    <property type="term" value="F:oxidoreductase activity"/>
    <property type="evidence" value="ECO:0007669"/>
    <property type="project" value="UniProtKB-KW"/>
</dbReference>
<accession>A0ABD2MK01</accession>
<keyword evidence="2" id="KW-0732">Signal</keyword>
<dbReference type="Gene3D" id="3.40.50.720">
    <property type="entry name" value="NAD(P)-binding Rossmann-like Domain"/>
    <property type="match status" value="1"/>
</dbReference>